<evidence type="ECO:0000259" key="22">
    <source>
        <dbReference type="PROSITE" id="PS51671"/>
    </source>
</evidence>
<evidence type="ECO:0000256" key="10">
    <source>
        <dbReference type="ARBA" id="ARBA00022605"/>
    </source>
</evidence>
<dbReference type="EMBL" id="DXFW01000004">
    <property type="protein sequence ID" value="HIX04834.1"/>
    <property type="molecule type" value="Genomic_DNA"/>
</dbReference>
<dbReference type="PROSITE" id="PS51671">
    <property type="entry name" value="ACT"/>
    <property type="match status" value="1"/>
</dbReference>
<dbReference type="GO" id="GO:0004106">
    <property type="term" value="F:chorismate mutase activity"/>
    <property type="evidence" value="ECO:0007669"/>
    <property type="project" value="UniProtKB-EC"/>
</dbReference>
<keyword evidence="13 23" id="KW-0413">Isomerase</keyword>
<dbReference type="Pfam" id="PF01817">
    <property type="entry name" value="CM_2"/>
    <property type="match status" value="1"/>
</dbReference>
<dbReference type="GO" id="GO:0046417">
    <property type="term" value="P:chorismate metabolic process"/>
    <property type="evidence" value="ECO:0007669"/>
    <property type="project" value="InterPro"/>
</dbReference>
<keyword evidence="12" id="KW-0584">Phenylalanine biosynthesis</keyword>
<dbReference type="InterPro" id="IPR008242">
    <property type="entry name" value="Chor_mutase/pphenate_deHydtase"/>
</dbReference>
<protein>
    <recommendedName>
        <fullName evidence="7">Bifunctional chorismate mutase/prephenate dehydratase</fullName>
        <ecNumber evidence="6">4.2.1.51</ecNumber>
    </recommendedName>
    <alternativeName>
        <fullName evidence="17">Chorismate mutase-prephenate dehydratase</fullName>
    </alternativeName>
    <alternativeName>
        <fullName evidence="8">Prephenate dehydratase</fullName>
    </alternativeName>
    <alternativeName>
        <fullName evidence="16">p-protein</fullName>
    </alternativeName>
</protein>
<comment type="caution">
    <text evidence="23">The sequence shown here is derived from an EMBL/GenBank/DDBJ whole genome shotgun (WGS) entry which is preliminary data.</text>
</comment>
<dbReference type="InterPro" id="IPR036263">
    <property type="entry name" value="Chorismate_II_sf"/>
</dbReference>
<dbReference type="InterPro" id="IPR045865">
    <property type="entry name" value="ACT-like_dom_sf"/>
</dbReference>
<comment type="pathway">
    <text evidence="4">Amino-acid biosynthesis; L-phenylalanine biosynthesis; phenylpyruvate from prephenate: step 1/1.</text>
</comment>
<evidence type="ECO:0000256" key="15">
    <source>
        <dbReference type="ARBA" id="ARBA00023268"/>
    </source>
</evidence>
<dbReference type="Pfam" id="PF00800">
    <property type="entry name" value="PDT"/>
    <property type="match status" value="1"/>
</dbReference>
<evidence type="ECO:0000256" key="14">
    <source>
        <dbReference type="ARBA" id="ARBA00023239"/>
    </source>
</evidence>
<comment type="subcellular location">
    <subcellularLocation>
        <location evidence="3">Cytoplasm</location>
    </subcellularLocation>
</comment>
<dbReference type="CDD" id="cd04905">
    <property type="entry name" value="ACT_CM-PDT"/>
    <property type="match status" value="1"/>
</dbReference>
<dbReference type="PROSITE" id="PS51171">
    <property type="entry name" value="PREPHENATE_DEHYDR_3"/>
    <property type="match status" value="1"/>
</dbReference>
<evidence type="ECO:0000256" key="11">
    <source>
        <dbReference type="ARBA" id="ARBA00023141"/>
    </source>
</evidence>
<evidence type="ECO:0000256" key="12">
    <source>
        <dbReference type="ARBA" id="ARBA00023222"/>
    </source>
</evidence>
<feature type="domain" description="Chorismate mutase" evidence="20">
    <location>
        <begin position="1"/>
        <end position="88"/>
    </location>
</feature>
<dbReference type="InterPro" id="IPR002912">
    <property type="entry name" value="ACT_dom"/>
</dbReference>
<feature type="site" description="Essential for prephenate dehydratase activity" evidence="19">
    <location>
        <position position="261"/>
    </location>
</feature>
<evidence type="ECO:0000313" key="24">
    <source>
        <dbReference type="Proteomes" id="UP000824193"/>
    </source>
</evidence>
<evidence type="ECO:0000256" key="8">
    <source>
        <dbReference type="ARBA" id="ARBA00021872"/>
    </source>
</evidence>
<dbReference type="GO" id="GO:0009094">
    <property type="term" value="P:L-phenylalanine biosynthetic process"/>
    <property type="evidence" value="ECO:0007669"/>
    <property type="project" value="UniProtKB-KW"/>
</dbReference>
<dbReference type="PROSITE" id="PS51168">
    <property type="entry name" value="CHORISMATE_MUT_2"/>
    <property type="match status" value="1"/>
</dbReference>
<dbReference type="PANTHER" id="PTHR21022">
    <property type="entry name" value="PREPHENATE DEHYDRATASE P PROTEIN"/>
    <property type="match status" value="1"/>
</dbReference>
<dbReference type="Proteomes" id="UP000824193">
    <property type="component" value="Unassembled WGS sequence"/>
</dbReference>
<evidence type="ECO:0000256" key="7">
    <source>
        <dbReference type="ARBA" id="ARBA00014401"/>
    </source>
</evidence>
<evidence type="ECO:0000256" key="6">
    <source>
        <dbReference type="ARBA" id="ARBA00013147"/>
    </source>
</evidence>
<dbReference type="InterPro" id="IPR001086">
    <property type="entry name" value="Preph_deHydtase"/>
</dbReference>
<evidence type="ECO:0000256" key="19">
    <source>
        <dbReference type="PIRSR" id="PIRSR001500-2"/>
    </source>
</evidence>
<dbReference type="InterPro" id="IPR036979">
    <property type="entry name" value="CM_dom_sf"/>
</dbReference>
<dbReference type="GO" id="GO:0004664">
    <property type="term" value="F:prephenate dehydratase activity"/>
    <property type="evidence" value="ECO:0007669"/>
    <property type="project" value="UniProtKB-EC"/>
</dbReference>
<dbReference type="AlphaFoldDB" id="A0A9D1V2I9"/>
<reference evidence="23" key="1">
    <citation type="journal article" date="2021" name="PeerJ">
        <title>Extensive microbial diversity within the chicken gut microbiome revealed by metagenomics and culture.</title>
        <authorList>
            <person name="Gilroy R."/>
            <person name="Ravi A."/>
            <person name="Getino M."/>
            <person name="Pursley I."/>
            <person name="Horton D.L."/>
            <person name="Alikhan N.F."/>
            <person name="Baker D."/>
            <person name="Gharbi K."/>
            <person name="Hall N."/>
            <person name="Watson M."/>
            <person name="Adriaenssens E.M."/>
            <person name="Foster-Nyarko E."/>
            <person name="Jarju S."/>
            <person name="Secka A."/>
            <person name="Antonio M."/>
            <person name="Oren A."/>
            <person name="Chaudhuri R.R."/>
            <person name="La Ragione R."/>
            <person name="Hildebrand F."/>
            <person name="Pallen M.J."/>
        </authorList>
    </citation>
    <scope>NUCLEOTIDE SEQUENCE</scope>
    <source>
        <strain evidence="23">2239</strain>
    </source>
</reference>
<dbReference type="Pfam" id="PF01842">
    <property type="entry name" value="ACT"/>
    <property type="match status" value="1"/>
</dbReference>
<dbReference type="SUPFAM" id="SSF55021">
    <property type="entry name" value="ACT-like"/>
    <property type="match status" value="1"/>
</dbReference>
<dbReference type="GO" id="GO:0005737">
    <property type="term" value="C:cytoplasm"/>
    <property type="evidence" value="ECO:0007669"/>
    <property type="project" value="UniProtKB-SubCell"/>
</dbReference>
<dbReference type="SMART" id="SM00830">
    <property type="entry name" value="CM_2"/>
    <property type="match status" value="1"/>
</dbReference>
<dbReference type="CDD" id="cd13631">
    <property type="entry name" value="PBP2_Ct-PDT_like"/>
    <property type="match status" value="1"/>
</dbReference>
<evidence type="ECO:0000256" key="5">
    <source>
        <dbReference type="ARBA" id="ARBA00004817"/>
    </source>
</evidence>
<feature type="domain" description="ACT" evidence="22">
    <location>
        <begin position="278"/>
        <end position="355"/>
    </location>
</feature>
<dbReference type="Gene3D" id="1.20.59.10">
    <property type="entry name" value="Chorismate mutase"/>
    <property type="match status" value="1"/>
</dbReference>
<dbReference type="Gene3D" id="3.40.190.10">
    <property type="entry name" value="Periplasmic binding protein-like II"/>
    <property type="match status" value="2"/>
</dbReference>
<evidence type="ECO:0000313" key="23">
    <source>
        <dbReference type="EMBL" id="HIX04834.1"/>
    </source>
</evidence>
<evidence type="ECO:0000259" key="20">
    <source>
        <dbReference type="PROSITE" id="PS51168"/>
    </source>
</evidence>
<keyword evidence="9" id="KW-0963">Cytoplasm</keyword>
<keyword evidence="14" id="KW-0456">Lyase</keyword>
<evidence type="ECO:0000256" key="13">
    <source>
        <dbReference type="ARBA" id="ARBA00023235"/>
    </source>
</evidence>
<keyword evidence="15" id="KW-0511">Multifunctional enzyme</keyword>
<dbReference type="PIRSF" id="PIRSF001500">
    <property type="entry name" value="Chor_mut_pdt_Ppr"/>
    <property type="match status" value="1"/>
</dbReference>
<evidence type="ECO:0000256" key="3">
    <source>
        <dbReference type="ARBA" id="ARBA00004496"/>
    </source>
</evidence>
<dbReference type="SUPFAM" id="SSF53850">
    <property type="entry name" value="Periplasmic binding protein-like II"/>
    <property type="match status" value="1"/>
</dbReference>
<comment type="function">
    <text evidence="2">Catalyzes the Claisen rearrangement of chorismate to prephenate and the decarboxylation/dehydration of prephenate to phenylpyruvate.</text>
</comment>
<gene>
    <name evidence="23" type="ORF">H9865_01800</name>
</gene>
<evidence type="ECO:0000256" key="9">
    <source>
        <dbReference type="ARBA" id="ARBA00022490"/>
    </source>
</evidence>
<name>A0A9D1V2I9_9FIRM</name>
<comment type="catalytic activity">
    <reaction evidence="18">
        <text>prephenate + H(+) = 3-phenylpyruvate + CO2 + H2O</text>
        <dbReference type="Rhea" id="RHEA:21648"/>
        <dbReference type="ChEBI" id="CHEBI:15377"/>
        <dbReference type="ChEBI" id="CHEBI:15378"/>
        <dbReference type="ChEBI" id="CHEBI:16526"/>
        <dbReference type="ChEBI" id="CHEBI:18005"/>
        <dbReference type="ChEBI" id="CHEBI:29934"/>
        <dbReference type="EC" id="4.2.1.51"/>
    </reaction>
</comment>
<keyword evidence="10" id="KW-0028">Amino-acid biosynthesis</keyword>
<dbReference type="InterPro" id="IPR002701">
    <property type="entry name" value="CM_II_prokaryot"/>
</dbReference>
<sequence>MNELDEARRTIDQVDRQMAALFEERMAAVGRVAAYKEAHGLPVLDAGREAQVIEKNLALLKNKDLAPYYTDYIKHQMALSRQYQTKVLGRDKAAYQGVEGAFSHIALKKLFPRAKAIPCPTFGGVFEEVAGGRAACGVLPFENSHAGDVAAVLDLCYAHKDIFVTAVYDLPVRQNLLGLPGATLADVKKVFSHPQAIAQSERFLKSLSLHAESCANTAMAAKQVAEGGDKSLAAIASAETAALYGLEVLAADINSDGDNTTRFIVISKTPNTGGDRFSLLFTVEHKAGMLARVIQAIGAAGFNMESIKSRPKPGVPFEYYFYVELVGRTDSDSARALLKELDGVCDTVRVLGVYSRSAGEERE</sequence>
<accession>A0A9D1V2I9</accession>
<evidence type="ECO:0000256" key="2">
    <source>
        <dbReference type="ARBA" id="ARBA00002364"/>
    </source>
</evidence>
<evidence type="ECO:0000256" key="4">
    <source>
        <dbReference type="ARBA" id="ARBA00004741"/>
    </source>
</evidence>
<dbReference type="PANTHER" id="PTHR21022:SF19">
    <property type="entry name" value="PREPHENATE DEHYDRATASE-RELATED"/>
    <property type="match status" value="1"/>
</dbReference>
<keyword evidence="11" id="KW-0057">Aromatic amino acid biosynthesis</keyword>
<evidence type="ECO:0000256" key="1">
    <source>
        <dbReference type="ARBA" id="ARBA00000824"/>
    </source>
</evidence>
<evidence type="ECO:0000259" key="21">
    <source>
        <dbReference type="PROSITE" id="PS51171"/>
    </source>
</evidence>
<evidence type="ECO:0000256" key="18">
    <source>
        <dbReference type="ARBA" id="ARBA00047848"/>
    </source>
</evidence>
<proteinExistence type="predicted"/>
<organism evidence="23 24">
    <name type="scientific">Candidatus Allofournierella pullicola</name>
    <dbReference type="NCBI Taxonomy" id="2838596"/>
    <lineage>
        <taxon>Bacteria</taxon>
        <taxon>Bacillati</taxon>
        <taxon>Bacillota</taxon>
        <taxon>Clostridia</taxon>
        <taxon>Eubacteriales</taxon>
        <taxon>Oscillospiraceae</taxon>
        <taxon>Allofournierella</taxon>
    </lineage>
</organism>
<comment type="catalytic activity">
    <reaction evidence="1">
        <text>chorismate = prephenate</text>
        <dbReference type="Rhea" id="RHEA:13897"/>
        <dbReference type="ChEBI" id="CHEBI:29748"/>
        <dbReference type="ChEBI" id="CHEBI:29934"/>
        <dbReference type="EC" id="5.4.99.5"/>
    </reaction>
</comment>
<dbReference type="SUPFAM" id="SSF48600">
    <property type="entry name" value="Chorismate mutase II"/>
    <property type="match status" value="1"/>
</dbReference>
<feature type="domain" description="Prephenate dehydratase" evidence="21">
    <location>
        <begin position="92"/>
        <end position="268"/>
    </location>
</feature>
<reference evidence="23" key="2">
    <citation type="submission" date="2021-04" db="EMBL/GenBank/DDBJ databases">
        <authorList>
            <person name="Gilroy R."/>
        </authorList>
    </citation>
    <scope>NUCLEOTIDE SEQUENCE</scope>
    <source>
        <strain evidence="23">2239</strain>
    </source>
</reference>
<dbReference type="Gene3D" id="3.30.70.260">
    <property type="match status" value="1"/>
</dbReference>
<comment type="pathway">
    <text evidence="5">Metabolic intermediate biosynthesis; prephenate biosynthesis; prephenate from chorismate: step 1/1.</text>
</comment>
<dbReference type="EC" id="4.2.1.51" evidence="6"/>
<evidence type="ECO:0000256" key="16">
    <source>
        <dbReference type="ARBA" id="ARBA00031175"/>
    </source>
</evidence>
<evidence type="ECO:0000256" key="17">
    <source>
        <dbReference type="ARBA" id="ARBA00031520"/>
    </source>
</evidence>